<sequence length="533" mass="60939">MAFSRGYALRPYFYLNYQLIDLFSPQSAIHAYHIAYSYSFPAVTAKRWLSGGTDSTPSEFRGPNAYEILGVSETSSFADIKASFYKLAKETHPDLAKSDTDSSASKQFIQILAAYEILSDSAKRSLYDQYLLSQRTLVQRHLRQDPVVYKYKAHASPAQMEVVEWLKWYRYAIHDILSEKRVVVGSGYFDVLERDFYSAIHMAYYGPEIEYLDLLPECFEAEERSQSGTPEVLHLVSGRDLFGMVRIANKISELSESYKEKLTSFAPDLCQSFCDDNKKNTNIASDAIRQKQTAECDYNASDAYKDLELHVGGRLIAMATRVPPKRHGDLVHDKDCQDCIHVFLTSHEDMVGVSQGLPKDAYGDFAVGSRFLLGTIIGLGTSPEEGSCHVYDSCGVNTHSIMKHRTLMVKHMHWYQYQTGDKVSVCECRCTRARLPPSKFWLFEPRCGTHDIGGWYVETFGRDKKARTVPSPRYWDGLEINDQLDKRLHPAMYLLTLAYRTLDIEDARRKKITIKDIVETKMFRLLSWCKKLA</sequence>
<protein>
    <submittedName>
        <fullName evidence="1">Uncharacterized protein</fullName>
    </submittedName>
</protein>
<accession>A0ACC0CHS2</accession>
<dbReference type="Proteomes" id="UP001060085">
    <property type="component" value="Linkage Group LG01"/>
</dbReference>
<proteinExistence type="predicted"/>
<organism evidence="1 2">
    <name type="scientific">Catharanthus roseus</name>
    <name type="common">Madagascar periwinkle</name>
    <name type="synonym">Vinca rosea</name>
    <dbReference type="NCBI Taxonomy" id="4058"/>
    <lineage>
        <taxon>Eukaryota</taxon>
        <taxon>Viridiplantae</taxon>
        <taxon>Streptophyta</taxon>
        <taxon>Embryophyta</taxon>
        <taxon>Tracheophyta</taxon>
        <taxon>Spermatophyta</taxon>
        <taxon>Magnoliopsida</taxon>
        <taxon>eudicotyledons</taxon>
        <taxon>Gunneridae</taxon>
        <taxon>Pentapetalae</taxon>
        <taxon>asterids</taxon>
        <taxon>lamiids</taxon>
        <taxon>Gentianales</taxon>
        <taxon>Apocynaceae</taxon>
        <taxon>Rauvolfioideae</taxon>
        <taxon>Vinceae</taxon>
        <taxon>Catharanthinae</taxon>
        <taxon>Catharanthus</taxon>
    </lineage>
</organism>
<gene>
    <name evidence="1" type="ORF">M9H77_05703</name>
</gene>
<dbReference type="EMBL" id="CM044701">
    <property type="protein sequence ID" value="KAI5684475.1"/>
    <property type="molecule type" value="Genomic_DNA"/>
</dbReference>
<name>A0ACC0CHS2_CATRO</name>
<evidence type="ECO:0000313" key="1">
    <source>
        <dbReference type="EMBL" id="KAI5684475.1"/>
    </source>
</evidence>
<reference evidence="2" key="1">
    <citation type="journal article" date="2023" name="Nat. Plants">
        <title>Single-cell RNA sequencing provides a high-resolution roadmap for understanding the multicellular compartmentation of specialized metabolism.</title>
        <authorList>
            <person name="Sun S."/>
            <person name="Shen X."/>
            <person name="Li Y."/>
            <person name="Li Y."/>
            <person name="Wang S."/>
            <person name="Li R."/>
            <person name="Zhang H."/>
            <person name="Shen G."/>
            <person name="Guo B."/>
            <person name="Wei J."/>
            <person name="Xu J."/>
            <person name="St-Pierre B."/>
            <person name="Chen S."/>
            <person name="Sun C."/>
        </authorList>
    </citation>
    <scope>NUCLEOTIDE SEQUENCE [LARGE SCALE GENOMIC DNA]</scope>
</reference>
<evidence type="ECO:0000313" key="2">
    <source>
        <dbReference type="Proteomes" id="UP001060085"/>
    </source>
</evidence>
<keyword evidence="2" id="KW-1185">Reference proteome</keyword>
<comment type="caution">
    <text evidence="1">The sequence shown here is derived from an EMBL/GenBank/DDBJ whole genome shotgun (WGS) entry which is preliminary data.</text>
</comment>